<dbReference type="eggNOG" id="ENOG502S276">
    <property type="taxonomic scope" value="Eukaryota"/>
</dbReference>
<feature type="compositionally biased region" description="Basic residues" evidence="4">
    <location>
        <begin position="139"/>
        <end position="149"/>
    </location>
</feature>
<dbReference type="SUPFAM" id="SSF57903">
    <property type="entry name" value="FYVE/PHD zinc finger"/>
    <property type="match status" value="1"/>
</dbReference>
<dbReference type="InterPro" id="IPR013083">
    <property type="entry name" value="Znf_RING/FYVE/PHD"/>
</dbReference>
<keyword evidence="3" id="KW-0862">Zinc</keyword>
<feature type="domain" description="Zinc finger PHD-type" evidence="5">
    <location>
        <begin position="5"/>
        <end position="51"/>
    </location>
</feature>
<keyword evidence="7" id="KW-1185">Reference proteome</keyword>
<dbReference type="PROSITE" id="PS01359">
    <property type="entry name" value="ZF_PHD_1"/>
    <property type="match status" value="1"/>
</dbReference>
<dbReference type="Pfam" id="PF25054">
    <property type="entry name" value="PHD_pln"/>
    <property type="match status" value="1"/>
</dbReference>
<evidence type="ECO:0000259" key="5">
    <source>
        <dbReference type="SMART" id="SM00249"/>
    </source>
</evidence>
<dbReference type="Proteomes" id="UP000017836">
    <property type="component" value="Unassembled WGS sequence"/>
</dbReference>
<reference evidence="7" key="1">
    <citation type="journal article" date="2013" name="Science">
        <title>The Amborella genome and the evolution of flowering plants.</title>
        <authorList>
            <consortium name="Amborella Genome Project"/>
        </authorList>
    </citation>
    <scope>NUCLEOTIDE SEQUENCE [LARGE SCALE GENOMIC DNA]</scope>
</reference>
<protein>
    <recommendedName>
        <fullName evidence="5">Zinc finger PHD-type domain-containing protein</fullName>
    </recommendedName>
</protein>
<evidence type="ECO:0000256" key="4">
    <source>
        <dbReference type="SAM" id="MobiDB-lite"/>
    </source>
</evidence>
<feature type="compositionally biased region" description="Low complexity" evidence="4">
    <location>
        <begin position="117"/>
        <end position="135"/>
    </location>
</feature>
<accession>W1NVW0</accession>
<feature type="region of interest" description="Disordered" evidence="4">
    <location>
        <begin position="88"/>
        <end position="154"/>
    </location>
</feature>
<evidence type="ECO:0000256" key="3">
    <source>
        <dbReference type="ARBA" id="ARBA00022833"/>
    </source>
</evidence>
<dbReference type="InterPro" id="IPR001965">
    <property type="entry name" value="Znf_PHD"/>
</dbReference>
<dbReference type="Gramene" id="ERM99400">
    <property type="protein sequence ID" value="ERM99400"/>
    <property type="gene ID" value="AMTR_s00131p00038170"/>
</dbReference>
<dbReference type="HOGENOM" id="CLU_088403_1_0_1"/>
<evidence type="ECO:0000313" key="7">
    <source>
        <dbReference type="Proteomes" id="UP000017836"/>
    </source>
</evidence>
<dbReference type="PANTHER" id="PTHR33779">
    <property type="entry name" value="EXPRESSED PROTEIN"/>
    <property type="match status" value="1"/>
</dbReference>
<dbReference type="EMBL" id="KI395019">
    <property type="protein sequence ID" value="ERM99400.1"/>
    <property type="molecule type" value="Genomic_DNA"/>
</dbReference>
<dbReference type="GO" id="GO:0008270">
    <property type="term" value="F:zinc ion binding"/>
    <property type="evidence" value="ECO:0007669"/>
    <property type="project" value="UniProtKB-KW"/>
</dbReference>
<proteinExistence type="predicted"/>
<dbReference type="PANTHER" id="PTHR33779:SF17">
    <property type="entry name" value="ZINC FINGER PHD-TYPE DOMAIN-CONTAINING PROTEIN"/>
    <property type="match status" value="1"/>
</dbReference>
<keyword evidence="1" id="KW-0479">Metal-binding</keyword>
<evidence type="ECO:0000256" key="1">
    <source>
        <dbReference type="ARBA" id="ARBA00022723"/>
    </source>
</evidence>
<keyword evidence="2" id="KW-0863">Zinc-finger</keyword>
<dbReference type="InterPro" id="IPR011011">
    <property type="entry name" value="Znf_FYVE_PHD"/>
</dbReference>
<sequence length="174" mass="19766">MREKECSLCGDIGFSKELLPCRKCGFRFQHTYCSRLYPNIQPETWRCEWCIHEEEKQQHKTIHKTNIGNNPKVFEFLIEIAQSLPSQQQRQGVAAAKGGEEKPRTPRGGSKGVDQQRSSASLRGPSSSRGFSPSSATGHLRKQQQRWRKQLNCNSSSSSKVIGRRYKLLADVLC</sequence>
<dbReference type="Gene3D" id="3.30.40.10">
    <property type="entry name" value="Zinc/RING finger domain, C3HC4 (zinc finger)"/>
    <property type="match status" value="1"/>
</dbReference>
<dbReference type="OMA" id="KECCICG"/>
<dbReference type="InterPro" id="IPR056874">
    <property type="entry name" value="PHD_dom_pln"/>
</dbReference>
<evidence type="ECO:0000256" key="2">
    <source>
        <dbReference type="ARBA" id="ARBA00022771"/>
    </source>
</evidence>
<dbReference type="AlphaFoldDB" id="W1NVW0"/>
<organism evidence="6 7">
    <name type="scientific">Amborella trichopoda</name>
    <dbReference type="NCBI Taxonomy" id="13333"/>
    <lineage>
        <taxon>Eukaryota</taxon>
        <taxon>Viridiplantae</taxon>
        <taxon>Streptophyta</taxon>
        <taxon>Embryophyta</taxon>
        <taxon>Tracheophyta</taxon>
        <taxon>Spermatophyta</taxon>
        <taxon>Magnoliopsida</taxon>
        <taxon>Amborellales</taxon>
        <taxon>Amborellaceae</taxon>
        <taxon>Amborella</taxon>
    </lineage>
</organism>
<gene>
    <name evidence="6" type="ORF">AMTR_s00131p00038170</name>
</gene>
<dbReference type="SMART" id="SM00249">
    <property type="entry name" value="PHD"/>
    <property type="match status" value="1"/>
</dbReference>
<evidence type="ECO:0000313" key="6">
    <source>
        <dbReference type="EMBL" id="ERM99400.1"/>
    </source>
</evidence>
<name>W1NVW0_AMBTC</name>
<dbReference type="InterPro" id="IPR019786">
    <property type="entry name" value="Zinc_finger_PHD-type_CS"/>
</dbReference>